<feature type="non-terminal residue" evidence="1">
    <location>
        <position position="121"/>
    </location>
</feature>
<feature type="non-terminal residue" evidence="1">
    <location>
        <position position="1"/>
    </location>
</feature>
<evidence type="ECO:0008006" key="3">
    <source>
        <dbReference type="Google" id="ProtNLM"/>
    </source>
</evidence>
<protein>
    <recommendedName>
        <fullName evidence="3">NAD(P)-binding protein</fullName>
    </recommendedName>
</protein>
<organism evidence="1 2">
    <name type="scientific">Dendrothele bispora (strain CBS 962.96)</name>
    <dbReference type="NCBI Taxonomy" id="1314807"/>
    <lineage>
        <taxon>Eukaryota</taxon>
        <taxon>Fungi</taxon>
        <taxon>Dikarya</taxon>
        <taxon>Basidiomycota</taxon>
        <taxon>Agaricomycotina</taxon>
        <taxon>Agaricomycetes</taxon>
        <taxon>Agaricomycetidae</taxon>
        <taxon>Agaricales</taxon>
        <taxon>Agaricales incertae sedis</taxon>
        <taxon>Dendrothele</taxon>
    </lineage>
</organism>
<gene>
    <name evidence="1" type="ORF">K435DRAFT_774933</name>
</gene>
<accession>A0A4S8ML07</accession>
<keyword evidence="2" id="KW-1185">Reference proteome</keyword>
<name>A0A4S8ML07_DENBC</name>
<dbReference type="OrthoDB" id="1669814at2759"/>
<dbReference type="InterPro" id="IPR036291">
    <property type="entry name" value="NAD(P)-bd_dom_sf"/>
</dbReference>
<evidence type="ECO:0000313" key="1">
    <source>
        <dbReference type="EMBL" id="THV03553.1"/>
    </source>
</evidence>
<proteinExistence type="predicted"/>
<evidence type="ECO:0000313" key="2">
    <source>
        <dbReference type="Proteomes" id="UP000297245"/>
    </source>
</evidence>
<reference evidence="1 2" key="1">
    <citation type="journal article" date="2019" name="Nat. Ecol. Evol.">
        <title>Megaphylogeny resolves global patterns of mushroom evolution.</title>
        <authorList>
            <person name="Varga T."/>
            <person name="Krizsan K."/>
            <person name="Foldi C."/>
            <person name="Dima B."/>
            <person name="Sanchez-Garcia M."/>
            <person name="Sanchez-Ramirez S."/>
            <person name="Szollosi G.J."/>
            <person name="Szarkandi J.G."/>
            <person name="Papp V."/>
            <person name="Albert L."/>
            <person name="Andreopoulos W."/>
            <person name="Angelini C."/>
            <person name="Antonin V."/>
            <person name="Barry K.W."/>
            <person name="Bougher N.L."/>
            <person name="Buchanan P."/>
            <person name="Buyck B."/>
            <person name="Bense V."/>
            <person name="Catcheside P."/>
            <person name="Chovatia M."/>
            <person name="Cooper J."/>
            <person name="Damon W."/>
            <person name="Desjardin D."/>
            <person name="Finy P."/>
            <person name="Geml J."/>
            <person name="Haridas S."/>
            <person name="Hughes K."/>
            <person name="Justo A."/>
            <person name="Karasinski D."/>
            <person name="Kautmanova I."/>
            <person name="Kiss B."/>
            <person name="Kocsube S."/>
            <person name="Kotiranta H."/>
            <person name="LaButti K.M."/>
            <person name="Lechner B.E."/>
            <person name="Liimatainen K."/>
            <person name="Lipzen A."/>
            <person name="Lukacs Z."/>
            <person name="Mihaltcheva S."/>
            <person name="Morgado L.N."/>
            <person name="Niskanen T."/>
            <person name="Noordeloos M.E."/>
            <person name="Ohm R.A."/>
            <person name="Ortiz-Santana B."/>
            <person name="Ovrebo C."/>
            <person name="Racz N."/>
            <person name="Riley R."/>
            <person name="Savchenko A."/>
            <person name="Shiryaev A."/>
            <person name="Soop K."/>
            <person name="Spirin V."/>
            <person name="Szebenyi C."/>
            <person name="Tomsovsky M."/>
            <person name="Tulloss R.E."/>
            <person name="Uehling J."/>
            <person name="Grigoriev I.V."/>
            <person name="Vagvolgyi C."/>
            <person name="Papp T."/>
            <person name="Martin F.M."/>
            <person name="Miettinen O."/>
            <person name="Hibbett D.S."/>
            <person name="Nagy L.G."/>
        </authorList>
    </citation>
    <scope>NUCLEOTIDE SEQUENCE [LARGE SCALE GENOMIC DNA]</scope>
    <source>
        <strain evidence="1 2">CBS 962.96</strain>
    </source>
</reference>
<dbReference type="Proteomes" id="UP000297245">
    <property type="component" value="Unassembled WGS sequence"/>
</dbReference>
<sequence>TALALCEAGARTVYCLDLPSKPGEEWEATKRFIEGMRTGVDQERKTRLEYVSVDVTDQKTVWKRAEEIGDRERRVDHRFVLQLRIPGSIILMTGTIMAKGHATIPYNTSKSAVKSNDEKYG</sequence>
<dbReference type="SUPFAM" id="SSF51735">
    <property type="entry name" value="NAD(P)-binding Rossmann-fold domains"/>
    <property type="match status" value="1"/>
</dbReference>
<dbReference type="Gene3D" id="3.40.50.720">
    <property type="entry name" value="NAD(P)-binding Rossmann-like Domain"/>
    <property type="match status" value="1"/>
</dbReference>
<dbReference type="AlphaFoldDB" id="A0A4S8ML07"/>
<dbReference type="EMBL" id="ML179066">
    <property type="protein sequence ID" value="THV03553.1"/>
    <property type="molecule type" value="Genomic_DNA"/>
</dbReference>